<sequence>MEETTGTIPFTYGGETYQTWYKVVGDLKGGVRPLVVLHGGPGTPHHYMIPHGDLATLYNIPIIFYDQLGSGGSTHLPGKPPGFWTVDLFMDELANLLTHLGIEHDFDLLGNSWGAMLAGNFAAARRPEGLKHLVIANGGASMELWQIGTRALLGRLPPDVRDTIERHEKERTYESKEYKDAMHVFNMKHICKVDPWPQELLQSFAVMGDDPTVYRTMVGPSEFYVHGTLKTWSIVDQLQNIAASTLLINSHDDTAQDIALMPFFLKIPHVKWVQFAHSSHTPFFEERERYMTIVGNFLMTL</sequence>
<dbReference type="AlphaFoldDB" id="A0A2H3JLN4"/>
<dbReference type="SUPFAM" id="SSF53474">
    <property type="entry name" value="alpha/beta-Hydrolases"/>
    <property type="match status" value="1"/>
</dbReference>
<dbReference type="OMA" id="HICKVDP"/>
<gene>
    <name evidence="4" type="ORF">WOLCODRAFT_103097</name>
</gene>
<reference evidence="4 5" key="1">
    <citation type="journal article" date="2012" name="Science">
        <title>The Paleozoic origin of enzymatic lignin decomposition reconstructed from 31 fungal genomes.</title>
        <authorList>
            <person name="Floudas D."/>
            <person name="Binder M."/>
            <person name="Riley R."/>
            <person name="Barry K."/>
            <person name="Blanchette R.A."/>
            <person name="Henrissat B."/>
            <person name="Martinez A.T."/>
            <person name="Otillar R."/>
            <person name="Spatafora J.W."/>
            <person name="Yadav J.S."/>
            <person name="Aerts A."/>
            <person name="Benoit I."/>
            <person name="Boyd A."/>
            <person name="Carlson A."/>
            <person name="Copeland A."/>
            <person name="Coutinho P.M."/>
            <person name="de Vries R.P."/>
            <person name="Ferreira P."/>
            <person name="Findley K."/>
            <person name="Foster B."/>
            <person name="Gaskell J."/>
            <person name="Glotzer D."/>
            <person name="Gorecki P."/>
            <person name="Heitman J."/>
            <person name="Hesse C."/>
            <person name="Hori C."/>
            <person name="Igarashi K."/>
            <person name="Jurgens J.A."/>
            <person name="Kallen N."/>
            <person name="Kersten P."/>
            <person name="Kohler A."/>
            <person name="Kuees U."/>
            <person name="Kumar T.K.A."/>
            <person name="Kuo A."/>
            <person name="LaButti K."/>
            <person name="Larrondo L.F."/>
            <person name="Lindquist E."/>
            <person name="Ling A."/>
            <person name="Lombard V."/>
            <person name="Lucas S."/>
            <person name="Lundell T."/>
            <person name="Martin R."/>
            <person name="McLaughlin D.J."/>
            <person name="Morgenstern I."/>
            <person name="Morin E."/>
            <person name="Murat C."/>
            <person name="Nagy L.G."/>
            <person name="Nolan M."/>
            <person name="Ohm R.A."/>
            <person name="Patyshakuliyeva A."/>
            <person name="Rokas A."/>
            <person name="Ruiz-Duenas F.J."/>
            <person name="Sabat G."/>
            <person name="Salamov A."/>
            <person name="Samejima M."/>
            <person name="Schmutz J."/>
            <person name="Slot J.C."/>
            <person name="St John F."/>
            <person name="Stenlid J."/>
            <person name="Sun H."/>
            <person name="Sun S."/>
            <person name="Syed K."/>
            <person name="Tsang A."/>
            <person name="Wiebenga A."/>
            <person name="Young D."/>
            <person name="Pisabarro A."/>
            <person name="Eastwood D.C."/>
            <person name="Martin F."/>
            <person name="Cullen D."/>
            <person name="Grigoriev I.V."/>
            <person name="Hibbett D.S."/>
        </authorList>
    </citation>
    <scope>NUCLEOTIDE SEQUENCE [LARGE SCALE GENOMIC DNA]</scope>
    <source>
        <strain evidence="4 5">MD-104</strain>
    </source>
</reference>
<evidence type="ECO:0000256" key="2">
    <source>
        <dbReference type="ARBA" id="ARBA00022801"/>
    </source>
</evidence>
<evidence type="ECO:0000313" key="5">
    <source>
        <dbReference type="Proteomes" id="UP000218811"/>
    </source>
</evidence>
<dbReference type="Proteomes" id="UP000218811">
    <property type="component" value="Unassembled WGS sequence"/>
</dbReference>
<dbReference type="GO" id="GO:0006508">
    <property type="term" value="P:proteolysis"/>
    <property type="evidence" value="ECO:0007669"/>
    <property type="project" value="InterPro"/>
</dbReference>
<keyword evidence="5" id="KW-1185">Reference proteome</keyword>
<feature type="domain" description="AB hydrolase-1" evidence="3">
    <location>
        <begin position="33"/>
        <end position="286"/>
    </location>
</feature>
<comment type="similarity">
    <text evidence="1">Belongs to the peptidase S33 family.</text>
</comment>
<accession>A0A2H3JLN4</accession>
<dbReference type="PIRSF" id="PIRSF005539">
    <property type="entry name" value="Pept_S33_TRI_F1"/>
    <property type="match status" value="1"/>
</dbReference>
<dbReference type="InterPro" id="IPR029058">
    <property type="entry name" value="AB_hydrolase_fold"/>
</dbReference>
<dbReference type="GO" id="GO:0008233">
    <property type="term" value="F:peptidase activity"/>
    <property type="evidence" value="ECO:0007669"/>
    <property type="project" value="InterPro"/>
</dbReference>
<dbReference type="GO" id="GO:0016020">
    <property type="term" value="C:membrane"/>
    <property type="evidence" value="ECO:0007669"/>
    <property type="project" value="TreeGrafter"/>
</dbReference>
<dbReference type="Gene3D" id="3.40.50.1820">
    <property type="entry name" value="alpha/beta hydrolase"/>
    <property type="match status" value="1"/>
</dbReference>
<organism evidence="4 5">
    <name type="scientific">Wolfiporia cocos (strain MD-104)</name>
    <name type="common">Brown rot fungus</name>
    <dbReference type="NCBI Taxonomy" id="742152"/>
    <lineage>
        <taxon>Eukaryota</taxon>
        <taxon>Fungi</taxon>
        <taxon>Dikarya</taxon>
        <taxon>Basidiomycota</taxon>
        <taxon>Agaricomycotina</taxon>
        <taxon>Agaricomycetes</taxon>
        <taxon>Polyporales</taxon>
        <taxon>Phaeolaceae</taxon>
        <taxon>Wolfiporia</taxon>
    </lineage>
</organism>
<dbReference type="Pfam" id="PF00561">
    <property type="entry name" value="Abhydrolase_1"/>
    <property type="match status" value="1"/>
</dbReference>
<dbReference type="PANTHER" id="PTHR43798:SF31">
    <property type="entry name" value="AB HYDROLASE SUPERFAMILY PROTEIN YCLE"/>
    <property type="match status" value="1"/>
</dbReference>
<evidence type="ECO:0000256" key="1">
    <source>
        <dbReference type="ARBA" id="ARBA00010088"/>
    </source>
</evidence>
<dbReference type="InterPro" id="IPR005945">
    <property type="entry name" value="Pro_imino_pep"/>
</dbReference>
<name>A0A2H3JLN4_WOLCO</name>
<evidence type="ECO:0000259" key="3">
    <source>
        <dbReference type="Pfam" id="PF00561"/>
    </source>
</evidence>
<dbReference type="STRING" id="742152.A0A2H3JLN4"/>
<dbReference type="InterPro" id="IPR002410">
    <property type="entry name" value="Peptidase_S33"/>
</dbReference>
<keyword evidence="2" id="KW-0378">Hydrolase</keyword>
<dbReference type="NCBIfam" id="TIGR01250">
    <property type="entry name" value="pro_imino_pep_2"/>
    <property type="match status" value="1"/>
</dbReference>
<dbReference type="InterPro" id="IPR000073">
    <property type="entry name" value="AB_hydrolase_1"/>
</dbReference>
<dbReference type="EMBL" id="KB468135">
    <property type="protein sequence ID" value="PCH43110.1"/>
    <property type="molecule type" value="Genomic_DNA"/>
</dbReference>
<evidence type="ECO:0000313" key="4">
    <source>
        <dbReference type="EMBL" id="PCH43110.1"/>
    </source>
</evidence>
<dbReference type="PRINTS" id="PR00793">
    <property type="entry name" value="PROAMNOPTASE"/>
</dbReference>
<dbReference type="InterPro" id="IPR050266">
    <property type="entry name" value="AB_hydrolase_sf"/>
</dbReference>
<protein>
    <submittedName>
        <fullName evidence="4">Proline-specific peptidase</fullName>
    </submittedName>
</protein>
<dbReference type="OrthoDB" id="190201at2759"/>
<dbReference type="PANTHER" id="PTHR43798">
    <property type="entry name" value="MONOACYLGLYCEROL LIPASE"/>
    <property type="match status" value="1"/>
</dbReference>
<proteinExistence type="inferred from homology"/>